<dbReference type="SUPFAM" id="SSF52540">
    <property type="entry name" value="P-loop containing nucleoside triphosphate hydrolases"/>
    <property type="match status" value="1"/>
</dbReference>
<dbReference type="Proteomes" id="UP000231414">
    <property type="component" value="Unassembled WGS sequence"/>
</dbReference>
<name>A0A2H0X9W3_UNCKA</name>
<proteinExistence type="predicted"/>
<evidence type="ECO:0000313" key="1">
    <source>
        <dbReference type="EMBL" id="PIS20878.1"/>
    </source>
</evidence>
<dbReference type="InterPro" id="IPR027417">
    <property type="entry name" value="P-loop_NTPase"/>
</dbReference>
<dbReference type="EMBL" id="PEYW01000022">
    <property type="protein sequence ID" value="PIS20878.1"/>
    <property type="molecule type" value="Genomic_DNA"/>
</dbReference>
<evidence type="ECO:0000313" key="2">
    <source>
        <dbReference type="Proteomes" id="UP000231414"/>
    </source>
</evidence>
<organism evidence="1 2">
    <name type="scientific">candidate division WWE3 bacterium CG08_land_8_20_14_0_20_43_13</name>
    <dbReference type="NCBI Taxonomy" id="1975087"/>
    <lineage>
        <taxon>Bacteria</taxon>
        <taxon>Katanobacteria</taxon>
    </lineage>
</organism>
<protein>
    <submittedName>
        <fullName evidence="1">Uncharacterized protein</fullName>
    </submittedName>
</protein>
<sequence length="83" mass="9600">MDFDRLARDAIRTFELPKPSNPPLVLYFAGIPCSGKSTLTKKLVNIFNLCLFNEDQLVKYLTPDRTFTDREENLIFGLVEKNF</sequence>
<dbReference type="Gene3D" id="3.40.50.300">
    <property type="entry name" value="P-loop containing nucleotide triphosphate hydrolases"/>
    <property type="match status" value="1"/>
</dbReference>
<accession>A0A2H0X9W3</accession>
<dbReference type="AlphaFoldDB" id="A0A2H0X9W3"/>
<reference evidence="2" key="1">
    <citation type="submission" date="2017-09" db="EMBL/GenBank/DDBJ databases">
        <title>Depth-based differentiation of microbial function through sediment-hosted aquifers and enrichment of novel symbionts in the deep terrestrial subsurface.</title>
        <authorList>
            <person name="Probst A.J."/>
            <person name="Ladd B."/>
            <person name="Jarett J.K."/>
            <person name="Geller-Mcgrath D.E."/>
            <person name="Sieber C.M.K."/>
            <person name="Emerson J.B."/>
            <person name="Anantharaman K."/>
            <person name="Thomas B.C."/>
            <person name="Malmstrom R."/>
            <person name="Stieglmeier M."/>
            <person name="Klingl A."/>
            <person name="Woyke T."/>
            <person name="Ryan C.M."/>
            <person name="Banfield J.F."/>
        </authorList>
    </citation>
    <scope>NUCLEOTIDE SEQUENCE [LARGE SCALE GENOMIC DNA]</scope>
</reference>
<comment type="caution">
    <text evidence="1">The sequence shown here is derived from an EMBL/GenBank/DDBJ whole genome shotgun (WGS) entry which is preliminary data.</text>
</comment>
<gene>
    <name evidence="1" type="ORF">COT52_01510</name>
</gene>